<organism evidence="1 2">
    <name type="scientific">Colletotrichum destructivum</name>
    <dbReference type="NCBI Taxonomy" id="34406"/>
    <lineage>
        <taxon>Eukaryota</taxon>
        <taxon>Fungi</taxon>
        <taxon>Dikarya</taxon>
        <taxon>Ascomycota</taxon>
        <taxon>Pezizomycotina</taxon>
        <taxon>Sordariomycetes</taxon>
        <taxon>Hypocreomycetidae</taxon>
        <taxon>Glomerellales</taxon>
        <taxon>Glomerellaceae</taxon>
        <taxon>Colletotrichum</taxon>
        <taxon>Colletotrichum destructivum species complex</taxon>
    </lineage>
</organism>
<dbReference type="RefSeq" id="XP_062775004.1">
    <property type="nucleotide sequence ID" value="XM_062918953.1"/>
</dbReference>
<keyword evidence="2" id="KW-1185">Reference proteome</keyword>
<evidence type="ECO:0000313" key="2">
    <source>
        <dbReference type="Proteomes" id="UP001322277"/>
    </source>
</evidence>
<accession>A0AAX4I3D0</accession>
<reference evidence="2" key="1">
    <citation type="journal article" date="2023" name="bioRxiv">
        <title>Complete genome of the Medicago anthracnose fungus, Colletotrichum destructivum, reveals a mini-chromosome-like region within a core chromosome.</title>
        <authorList>
            <person name="Lapalu N."/>
            <person name="Simon A."/>
            <person name="Lu A."/>
            <person name="Plaumann P.-L."/>
            <person name="Amselem J."/>
            <person name="Pigne S."/>
            <person name="Auger A."/>
            <person name="Koch C."/>
            <person name="Dallery J.-F."/>
            <person name="O'Connell R.J."/>
        </authorList>
    </citation>
    <scope>NUCLEOTIDE SEQUENCE [LARGE SCALE GENOMIC DNA]</scope>
    <source>
        <strain evidence="2">CBS 520.97</strain>
    </source>
</reference>
<sequence>MKIQRETCGKQQVRHRGASGWSLNIPSYSSPLMERRCVSTSCRMGIMDRGPLLLEG</sequence>
<dbReference type="AlphaFoldDB" id="A0AAX4I3D0"/>
<evidence type="ECO:0000313" key="1">
    <source>
        <dbReference type="EMBL" id="WQF77780.1"/>
    </source>
</evidence>
<dbReference type="KEGG" id="cdet:87939297"/>
<gene>
    <name evidence="1" type="ORF">CDEST_02794</name>
</gene>
<proteinExistence type="predicted"/>
<name>A0AAX4I3D0_9PEZI</name>
<dbReference type="Proteomes" id="UP001322277">
    <property type="component" value="Chromosome 2"/>
</dbReference>
<dbReference type="EMBL" id="CP137306">
    <property type="protein sequence ID" value="WQF77780.1"/>
    <property type="molecule type" value="Genomic_DNA"/>
</dbReference>
<protein>
    <submittedName>
        <fullName evidence="1">Uncharacterized protein</fullName>
    </submittedName>
</protein>
<dbReference type="GeneID" id="87939297"/>